<reference evidence="5" key="1">
    <citation type="submission" date="2020-10" db="EMBL/GenBank/DDBJ databases">
        <authorList>
            <person name="Gilroy R."/>
        </authorList>
    </citation>
    <scope>NUCLEOTIDE SEQUENCE</scope>
    <source>
        <strain evidence="5">ChiSjej4B22-8148</strain>
    </source>
</reference>
<name>A0A9D1ACK6_9FIRM</name>
<keyword evidence="3" id="KW-0812">Transmembrane</keyword>
<dbReference type="Gene3D" id="3.60.60.10">
    <property type="entry name" value="Penicillin V Acylase, Chain A"/>
    <property type="match status" value="1"/>
</dbReference>
<dbReference type="InterPro" id="IPR029132">
    <property type="entry name" value="CBAH/NAAA_C"/>
</dbReference>
<keyword evidence="3" id="KW-0472">Membrane</keyword>
<keyword evidence="3" id="KW-1133">Transmembrane helix</keyword>
<evidence type="ECO:0000313" key="5">
    <source>
        <dbReference type="EMBL" id="HIR12907.1"/>
    </source>
</evidence>
<feature type="domain" description="Choloylglycine hydrolase/NAAA C-terminal" evidence="4">
    <location>
        <begin position="115"/>
        <end position="279"/>
    </location>
</feature>
<accession>A0A9D1ACK6</accession>
<dbReference type="InterPro" id="IPR052193">
    <property type="entry name" value="Peptidase_C59"/>
</dbReference>
<organism evidence="5 6">
    <name type="scientific">Candidatus Choladousia intestinavium</name>
    <dbReference type="NCBI Taxonomy" id="2840727"/>
    <lineage>
        <taxon>Bacteria</taxon>
        <taxon>Bacillati</taxon>
        <taxon>Bacillota</taxon>
        <taxon>Clostridia</taxon>
        <taxon>Lachnospirales</taxon>
        <taxon>Lachnospiraceae</taxon>
        <taxon>Lachnospiraceae incertae sedis</taxon>
        <taxon>Candidatus Choladousia</taxon>
    </lineage>
</organism>
<keyword evidence="2 5" id="KW-0378">Hydrolase</keyword>
<dbReference type="InterPro" id="IPR029055">
    <property type="entry name" value="Ntn_hydrolases_N"/>
</dbReference>
<proteinExistence type="inferred from homology"/>
<gene>
    <name evidence="5" type="ORF">IAB31_03165</name>
</gene>
<feature type="transmembrane region" description="Helical" evidence="3">
    <location>
        <begin position="17"/>
        <end position="40"/>
    </location>
</feature>
<evidence type="ECO:0000256" key="1">
    <source>
        <dbReference type="ARBA" id="ARBA00006625"/>
    </source>
</evidence>
<comment type="similarity">
    <text evidence="1">Belongs to the peptidase C59 family.</text>
</comment>
<dbReference type="AlphaFoldDB" id="A0A9D1ACK6"/>
<evidence type="ECO:0000313" key="6">
    <source>
        <dbReference type="Proteomes" id="UP000886757"/>
    </source>
</evidence>
<protein>
    <submittedName>
        <fullName evidence="5">Linear amide C-N hydrolase</fullName>
    </submittedName>
</protein>
<sequence>MNETAEKAPKKRSVKKVLLVCVAVLAALVILAAAVIWGIWHNEISSVMSMEHISARNDDHLDGSVYEMHVSGDYYFDDYLAQGGASNDGDLIDFITGKITKGLIDMTISESNIGCSSFTGQTQDGDRIFARNYDFDKTNTCIVFTNPGGDRHASVSTVDLQFLGIDQEADVTSLMDKIKCLAAPYAPLDGMNDAGVSCGIYMTYQGPGEEAVATDQNTDKPDLTSTTMLRLILDYADSVDEAVELISEYDLHDSANTSYHYMVADSTGKSAILEWVNEKDATDSDGSQRELKITYNDADPATETSDYQCVTNFIVTPDYYDSEEDMKGLDRYEHILSGLKENGGVFADEEDAMTLLSEVGRRSWDNDDANGCTVHSVVYNLTDKTVLWTGNEHYQEDGYVFEYSL</sequence>
<dbReference type="SUPFAM" id="SSF56235">
    <property type="entry name" value="N-terminal nucleophile aminohydrolases (Ntn hydrolases)"/>
    <property type="match status" value="1"/>
</dbReference>
<dbReference type="EMBL" id="DVGK01000041">
    <property type="protein sequence ID" value="HIR12907.1"/>
    <property type="molecule type" value="Genomic_DNA"/>
</dbReference>
<dbReference type="Pfam" id="PF02275">
    <property type="entry name" value="CBAH"/>
    <property type="match status" value="1"/>
</dbReference>
<evidence type="ECO:0000259" key="4">
    <source>
        <dbReference type="Pfam" id="PF02275"/>
    </source>
</evidence>
<comment type="caution">
    <text evidence="5">The sequence shown here is derived from an EMBL/GenBank/DDBJ whole genome shotgun (WGS) entry which is preliminary data.</text>
</comment>
<dbReference type="PANTHER" id="PTHR35527:SF2">
    <property type="entry name" value="HYDROLASE"/>
    <property type="match status" value="1"/>
</dbReference>
<dbReference type="PANTHER" id="PTHR35527">
    <property type="entry name" value="CHOLOYLGLYCINE HYDROLASE"/>
    <property type="match status" value="1"/>
</dbReference>
<reference evidence="5" key="2">
    <citation type="journal article" date="2021" name="PeerJ">
        <title>Extensive microbial diversity within the chicken gut microbiome revealed by metagenomics and culture.</title>
        <authorList>
            <person name="Gilroy R."/>
            <person name="Ravi A."/>
            <person name="Getino M."/>
            <person name="Pursley I."/>
            <person name="Horton D.L."/>
            <person name="Alikhan N.F."/>
            <person name="Baker D."/>
            <person name="Gharbi K."/>
            <person name="Hall N."/>
            <person name="Watson M."/>
            <person name="Adriaenssens E.M."/>
            <person name="Foster-Nyarko E."/>
            <person name="Jarju S."/>
            <person name="Secka A."/>
            <person name="Antonio M."/>
            <person name="Oren A."/>
            <person name="Chaudhuri R.R."/>
            <person name="La Ragione R."/>
            <person name="Hildebrand F."/>
            <person name="Pallen M.J."/>
        </authorList>
    </citation>
    <scope>NUCLEOTIDE SEQUENCE</scope>
    <source>
        <strain evidence="5">ChiSjej4B22-8148</strain>
    </source>
</reference>
<evidence type="ECO:0000256" key="2">
    <source>
        <dbReference type="ARBA" id="ARBA00022801"/>
    </source>
</evidence>
<dbReference type="Proteomes" id="UP000886757">
    <property type="component" value="Unassembled WGS sequence"/>
</dbReference>
<dbReference type="GO" id="GO:0016787">
    <property type="term" value="F:hydrolase activity"/>
    <property type="evidence" value="ECO:0007669"/>
    <property type="project" value="UniProtKB-KW"/>
</dbReference>
<evidence type="ECO:0000256" key="3">
    <source>
        <dbReference type="SAM" id="Phobius"/>
    </source>
</evidence>